<feature type="compositionally biased region" description="Low complexity" evidence="2">
    <location>
        <begin position="9"/>
        <end position="20"/>
    </location>
</feature>
<feature type="region of interest" description="Disordered" evidence="2">
    <location>
        <begin position="135"/>
        <end position="157"/>
    </location>
</feature>
<feature type="region of interest" description="Disordered" evidence="2">
    <location>
        <begin position="1"/>
        <end position="31"/>
    </location>
</feature>
<reference evidence="3" key="2">
    <citation type="submission" date="2021-09" db="EMBL/GenBank/DDBJ databases">
        <authorList>
            <person name="Jia N."/>
            <person name="Wang J."/>
            <person name="Shi W."/>
            <person name="Du L."/>
            <person name="Sun Y."/>
            <person name="Zhan W."/>
            <person name="Jiang J."/>
            <person name="Wang Q."/>
            <person name="Zhang B."/>
            <person name="Ji P."/>
            <person name="Sakyi L.B."/>
            <person name="Cui X."/>
            <person name="Yuan T."/>
            <person name="Jiang B."/>
            <person name="Yang W."/>
            <person name="Lam T.T.-Y."/>
            <person name="Chang Q."/>
            <person name="Ding S."/>
            <person name="Wang X."/>
            <person name="Zhu J."/>
            <person name="Ruan X."/>
            <person name="Zhao L."/>
            <person name="Wei J."/>
            <person name="Que T."/>
            <person name="Du C."/>
            <person name="Cheng J."/>
            <person name="Dai P."/>
            <person name="Han X."/>
            <person name="Huang E."/>
            <person name="Gao Y."/>
            <person name="Liu J."/>
            <person name="Shao H."/>
            <person name="Ye R."/>
            <person name="Li L."/>
            <person name="Wei W."/>
            <person name="Wang X."/>
            <person name="Wang C."/>
            <person name="Huo Q."/>
            <person name="Li W."/>
            <person name="Guo W."/>
            <person name="Chen H."/>
            <person name="Chen S."/>
            <person name="Zhou L."/>
            <person name="Zhou L."/>
            <person name="Ni X."/>
            <person name="Tian J."/>
            <person name="Zhou Y."/>
            <person name="Sheng Y."/>
            <person name="Liu T."/>
            <person name="Pan Y."/>
            <person name="Xia L."/>
            <person name="Li J."/>
            <person name="Zhao F."/>
            <person name="Cao W."/>
        </authorList>
    </citation>
    <scope>NUCLEOTIDE SEQUENCE</scope>
    <source>
        <strain evidence="3">Rmic-2018</strain>
        <tissue evidence="3">Larvae</tissue>
    </source>
</reference>
<evidence type="ECO:0000313" key="3">
    <source>
        <dbReference type="EMBL" id="KAH8027955.1"/>
    </source>
</evidence>
<reference evidence="3" key="1">
    <citation type="journal article" date="2020" name="Cell">
        <title>Large-Scale Comparative Analyses of Tick Genomes Elucidate Their Genetic Diversity and Vector Capacities.</title>
        <authorList>
            <consortium name="Tick Genome and Microbiome Consortium (TIGMIC)"/>
            <person name="Jia N."/>
            <person name="Wang J."/>
            <person name="Shi W."/>
            <person name="Du L."/>
            <person name="Sun Y."/>
            <person name="Zhan W."/>
            <person name="Jiang J.F."/>
            <person name="Wang Q."/>
            <person name="Zhang B."/>
            <person name="Ji P."/>
            <person name="Bell-Sakyi L."/>
            <person name="Cui X.M."/>
            <person name="Yuan T.T."/>
            <person name="Jiang B.G."/>
            <person name="Yang W.F."/>
            <person name="Lam T.T."/>
            <person name="Chang Q.C."/>
            <person name="Ding S.J."/>
            <person name="Wang X.J."/>
            <person name="Zhu J.G."/>
            <person name="Ruan X.D."/>
            <person name="Zhao L."/>
            <person name="Wei J.T."/>
            <person name="Ye R.Z."/>
            <person name="Que T.C."/>
            <person name="Du C.H."/>
            <person name="Zhou Y.H."/>
            <person name="Cheng J.X."/>
            <person name="Dai P.F."/>
            <person name="Guo W.B."/>
            <person name="Han X.H."/>
            <person name="Huang E.J."/>
            <person name="Li L.F."/>
            <person name="Wei W."/>
            <person name="Gao Y.C."/>
            <person name="Liu J.Z."/>
            <person name="Shao H.Z."/>
            <person name="Wang X."/>
            <person name="Wang C.C."/>
            <person name="Yang T.C."/>
            <person name="Huo Q.B."/>
            <person name="Li W."/>
            <person name="Chen H.Y."/>
            <person name="Chen S.E."/>
            <person name="Zhou L.G."/>
            <person name="Ni X.B."/>
            <person name="Tian J.H."/>
            <person name="Sheng Y."/>
            <person name="Liu T."/>
            <person name="Pan Y.S."/>
            <person name="Xia L.Y."/>
            <person name="Li J."/>
            <person name="Zhao F."/>
            <person name="Cao W.C."/>
        </authorList>
    </citation>
    <scope>NUCLEOTIDE SEQUENCE</scope>
    <source>
        <strain evidence="3">Rmic-2018</strain>
    </source>
</reference>
<proteinExistence type="predicted"/>
<evidence type="ECO:0000256" key="1">
    <source>
        <dbReference type="SAM" id="Coils"/>
    </source>
</evidence>
<evidence type="ECO:0000313" key="4">
    <source>
        <dbReference type="Proteomes" id="UP000821866"/>
    </source>
</evidence>
<feature type="compositionally biased region" description="Polar residues" evidence="2">
    <location>
        <begin position="139"/>
        <end position="157"/>
    </location>
</feature>
<sequence>MAASNGRGVASPAAVASNASETGMQPAKKPRRCFSAHEDLCLLREVAAAKPFGDDIKSGTEEQYSEKEEILQDLWDFCESVKYEPRIAPRGATCAARRRRLGAEPPVNTDELPGVTLSDDGTGDGALALVLNRGKRTSSRNSAPHQNQHSSSGLPQLSYSGANLQVCSTPSQARVKFPYMCTEKNLHSKKGIRGLQSVGLQLLAKREKNELDLRSRELEIEKMKVRHEERRLALDERRLALDEEKHRFEVERWRGERESLLDEIKKMLDEQTTKLAQHHNT</sequence>
<keyword evidence="4" id="KW-1185">Reference proteome</keyword>
<feature type="coiled-coil region" evidence="1">
    <location>
        <begin position="208"/>
        <end position="281"/>
    </location>
</feature>
<dbReference type="Proteomes" id="UP000821866">
    <property type="component" value="Chromosome 4"/>
</dbReference>
<name>A0A9J6E0F2_RHIMP</name>
<keyword evidence="1" id="KW-0175">Coiled coil</keyword>
<dbReference type="EMBL" id="JABSTU010000006">
    <property type="protein sequence ID" value="KAH8027955.1"/>
    <property type="molecule type" value="Genomic_DNA"/>
</dbReference>
<protein>
    <submittedName>
        <fullName evidence="3">Uncharacterized protein</fullName>
    </submittedName>
</protein>
<comment type="caution">
    <text evidence="3">The sequence shown here is derived from an EMBL/GenBank/DDBJ whole genome shotgun (WGS) entry which is preliminary data.</text>
</comment>
<accession>A0A9J6E0F2</accession>
<evidence type="ECO:0000256" key="2">
    <source>
        <dbReference type="SAM" id="MobiDB-lite"/>
    </source>
</evidence>
<gene>
    <name evidence="3" type="ORF">HPB51_011559</name>
</gene>
<organism evidence="3 4">
    <name type="scientific">Rhipicephalus microplus</name>
    <name type="common">Cattle tick</name>
    <name type="synonym">Boophilus microplus</name>
    <dbReference type="NCBI Taxonomy" id="6941"/>
    <lineage>
        <taxon>Eukaryota</taxon>
        <taxon>Metazoa</taxon>
        <taxon>Ecdysozoa</taxon>
        <taxon>Arthropoda</taxon>
        <taxon>Chelicerata</taxon>
        <taxon>Arachnida</taxon>
        <taxon>Acari</taxon>
        <taxon>Parasitiformes</taxon>
        <taxon>Ixodida</taxon>
        <taxon>Ixodoidea</taxon>
        <taxon>Ixodidae</taxon>
        <taxon>Rhipicephalinae</taxon>
        <taxon>Rhipicephalus</taxon>
        <taxon>Boophilus</taxon>
    </lineage>
</organism>
<dbReference type="AlphaFoldDB" id="A0A9J6E0F2"/>